<dbReference type="GO" id="GO:0030496">
    <property type="term" value="C:midbody"/>
    <property type="evidence" value="ECO:0007669"/>
    <property type="project" value="TreeGrafter"/>
</dbReference>
<dbReference type="GO" id="GO:1902412">
    <property type="term" value="P:regulation of mitotic cytokinesis"/>
    <property type="evidence" value="ECO:0007669"/>
    <property type="project" value="InterPro"/>
</dbReference>
<reference evidence="5" key="2">
    <citation type="journal article" date="2013" name="Nat. Commun.">
        <title>Genome of the Chinese tree shrew.</title>
        <authorList>
            <person name="Fan Y."/>
            <person name="Huang Z.Y."/>
            <person name="Cao C.C."/>
            <person name="Chen C.S."/>
            <person name="Chen Y.X."/>
            <person name="Fan D.D."/>
            <person name="He J."/>
            <person name="Hou H.L."/>
            <person name="Hu L."/>
            <person name="Hu X.T."/>
            <person name="Jiang X.T."/>
            <person name="Lai R."/>
            <person name="Lang Y.S."/>
            <person name="Liang B."/>
            <person name="Liao S.G."/>
            <person name="Mu D."/>
            <person name="Ma Y.Y."/>
            <person name="Niu Y.Y."/>
            <person name="Sun X.Q."/>
            <person name="Xia J.Q."/>
            <person name="Xiao J."/>
            <person name="Xiong Z.Q."/>
            <person name="Xu L."/>
            <person name="Yang L."/>
            <person name="Zhang Y."/>
            <person name="Zhao W."/>
            <person name="Zhao X.D."/>
            <person name="Zheng Y.T."/>
            <person name="Zhou J.M."/>
            <person name="Zhu Y.B."/>
            <person name="Zhang G.J."/>
            <person name="Wang J."/>
            <person name="Yao Y.G."/>
        </authorList>
    </citation>
    <scope>NUCLEOTIDE SEQUENCE [LARGE SCALE GENOMIC DNA]</scope>
</reference>
<feature type="signal peptide" evidence="2">
    <location>
        <begin position="1"/>
        <end position="26"/>
    </location>
</feature>
<dbReference type="PROSITE" id="PS50309">
    <property type="entry name" value="DC"/>
    <property type="match status" value="1"/>
</dbReference>
<dbReference type="GO" id="GO:0008017">
    <property type="term" value="F:microtubule binding"/>
    <property type="evidence" value="ECO:0007669"/>
    <property type="project" value="InterPro"/>
</dbReference>
<keyword evidence="2" id="KW-0732">Signal</keyword>
<dbReference type="CDD" id="cd17159">
    <property type="entry name" value="DCX4_DCDC5"/>
    <property type="match status" value="1"/>
</dbReference>
<dbReference type="InParanoid" id="L9LEJ2"/>
<organism evidence="4 5">
    <name type="scientific">Tupaia chinensis</name>
    <name type="common">Chinese tree shrew</name>
    <name type="synonym">Tupaia belangeri chinensis</name>
    <dbReference type="NCBI Taxonomy" id="246437"/>
    <lineage>
        <taxon>Eukaryota</taxon>
        <taxon>Metazoa</taxon>
        <taxon>Chordata</taxon>
        <taxon>Craniata</taxon>
        <taxon>Vertebrata</taxon>
        <taxon>Euteleostomi</taxon>
        <taxon>Mammalia</taxon>
        <taxon>Eutheria</taxon>
        <taxon>Euarchontoglires</taxon>
        <taxon>Scandentia</taxon>
        <taxon>Tupaiidae</taxon>
        <taxon>Tupaia</taxon>
    </lineage>
</organism>
<dbReference type="eggNOG" id="ENOG502QW8Q">
    <property type="taxonomic scope" value="Eukaryota"/>
</dbReference>
<feature type="chain" id="PRO_5004000783" evidence="2">
    <location>
        <begin position="27"/>
        <end position="1482"/>
    </location>
</feature>
<gene>
    <name evidence="4" type="ORF">TREES_T100006165</name>
</gene>
<feature type="domain" description="Doublecortin" evidence="3">
    <location>
        <begin position="634"/>
        <end position="677"/>
    </location>
</feature>
<dbReference type="PROSITE" id="PS50231">
    <property type="entry name" value="RICIN_B_LECTIN"/>
    <property type="match status" value="1"/>
</dbReference>
<dbReference type="Pfam" id="PF25510">
    <property type="entry name" value="Ubiquitin_DCDC1"/>
    <property type="match status" value="1"/>
</dbReference>
<dbReference type="InterPro" id="IPR036572">
    <property type="entry name" value="Doublecortin_dom_sf"/>
</dbReference>
<dbReference type="PANTHER" id="PTHR46302">
    <property type="entry name" value="DOUBLECORTIN DOMAIN-CONTAINING PROTEIN 1"/>
    <property type="match status" value="1"/>
</dbReference>
<dbReference type="InterPro" id="IPR035992">
    <property type="entry name" value="Ricin_B-like_lectins"/>
</dbReference>
<dbReference type="Gene3D" id="3.10.20.230">
    <property type="entry name" value="Doublecortin domain"/>
    <property type="match status" value="1"/>
</dbReference>
<dbReference type="InterPro" id="IPR057424">
    <property type="entry name" value="Ubiquitin_DCDC1"/>
</dbReference>
<keyword evidence="5" id="KW-1185">Reference proteome</keyword>
<name>L9LEJ2_TUPCH</name>
<feature type="region of interest" description="Disordered" evidence="1">
    <location>
        <begin position="54"/>
        <end position="75"/>
    </location>
</feature>
<evidence type="ECO:0000256" key="2">
    <source>
        <dbReference type="SAM" id="SignalP"/>
    </source>
</evidence>
<accession>L9LEJ2</accession>
<dbReference type="InterPro" id="IPR003533">
    <property type="entry name" value="Doublecortin_dom"/>
</dbReference>
<proteinExistence type="predicted"/>
<dbReference type="FunCoup" id="L9LEJ2">
    <property type="interactions" value="1"/>
</dbReference>
<evidence type="ECO:0000313" key="4">
    <source>
        <dbReference type="EMBL" id="ELW72202.1"/>
    </source>
</evidence>
<evidence type="ECO:0000256" key="1">
    <source>
        <dbReference type="SAM" id="MobiDB-lite"/>
    </source>
</evidence>
<dbReference type="Proteomes" id="UP000011518">
    <property type="component" value="Unassembled WGS sequence"/>
</dbReference>
<dbReference type="SMART" id="SM00537">
    <property type="entry name" value="DCX"/>
    <property type="match status" value="1"/>
</dbReference>
<dbReference type="EMBL" id="KB320439">
    <property type="protein sequence ID" value="ELW72202.1"/>
    <property type="molecule type" value="Genomic_DNA"/>
</dbReference>
<dbReference type="InterPro" id="IPR043188">
    <property type="entry name" value="DCDC1"/>
</dbReference>
<evidence type="ECO:0000259" key="3">
    <source>
        <dbReference type="PROSITE" id="PS50309"/>
    </source>
</evidence>
<dbReference type="GO" id="GO:0035556">
    <property type="term" value="P:intracellular signal transduction"/>
    <property type="evidence" value="ECO:0007669"/>
    <property type="project" value="InterPro"/>
</dbReference>
<sequence length="1482" mass="164845">MGLELLFDCRGTVLVLLLCCATFSDQYRITQQIVIRFQRAVQQRSVLTAIDRAKEKVTRHQQPAKSQGQREEDSGVAQAVSLRVRKWAPHWQPSPQCRIPLNLAVNEQKEKITEKGILSLTAKEHHKAQEEVSRLIDELQTALKSNRGHLSKLGPQLQAEQEQFSSYVYQHIKSLPANIRTPGGLRLQLLLKIHQRLQGSSTNPPGLSVSAARLFDEHGQEIKNPLLLKNGQKIWFSSGKAYRLPLYPVLGLTFDRVAAFSRDGVTIAYKTFLDPNAALLPACDSWEISEGFSINFNCTSQQIPDQYEKVDLENHFLQSKVDPSVVLHASVSVGKLTSSGSEVKSGTRVAPPTLWPAASVWLITKTGVILSRAVTQGCLAVGHPIRVKAAAGPSLEGYRLILQRRHIGDESQKWVFGTDGCIYSKAYPWFVLTYLEELNAQVDVTQRECHSHHSAWTTAHQERGRNVTEEVLQKSASNSGLKQLPEPSDTHITPEGSLEETGQLTVALVRKLEEKHPKASAQSFSHTPFLQNPALPVFQCCFPEALIGRSCSQPVSQRTEVPLLTCRFREEFDWPMEGLLVRNSPPLKKPAREPPQRVRVPVRLRVVRNGDLKGNTALVVTGLEVPSAGNMQCTEVLNLPTAAQRLFSERGKEIFSLEDLQREELVYVSCGEHWVSPEQSVVQQQKQLFLRHLASDVGKIQAFCSARKLEEPSHNRVPSLWWIPHYRTTWPCWGTSSRKLLGQIQQIPVTAVPPRIAIRFMELFSEWSARSSSAVRIMVPWTMASVQARLGLTKIPEVKPGGRGMIGTPCAGLVLEVQGDIVSGAKLAVHKLRAVFGEEKQIIEAEEKQMQKSALTTENASSEIRDAHARAHLHDRGVDGSLPKTVEGRLFENVEPQKKYRTFHLVSSPDLVLAVSLTKTEEGVCGCPVIVQKYKPYTNGTANQKWCYMEKNKVFMAFCSTVLDKEITSANYAGVCTSSVIKEGSVDQPGYYYLSPDGKRKTMLCSACGRSMRAERELKQMLPGVPFLCASGSTTQLFSRGPFKVIRVAKADLSSHDKAEKTLSHYKERLLSLRMETCLHAVPHWAPAAARQKAVKVIAHKNGAGFGDGKFIVARTFPMLLTECTEQLGLARAASTVYTRDGTAVHSLRDLVLWALEESCIQTDAEGQRTEAAPAGREERTVQKNLRIKVESKFLPDSVGPDSLDGIDKSLLALVLRNPVAIWVSCGEPFLPPNALQKEAKTEKQNWLKKDKILADLGTMKHKLRQLKGRRVAACQPPTMVPTQNPVQPVLVEGGWTEQTQEEIELVELIRHTEACLSEVQELQSRRSPPTVAERITAKPSSLCKQPSSKRVWAYPNGGRPEDGTYAWGRNILELLEDCTHRLQMAQPARALHTPDGELVQSWDDIGRDTVICVSPGSTFITWKESKQLVKVRANYARARRQQGPQATDVVLSPSAKLLSLAQLQNSPDRAAYCVLHFSAAQ</sequence>
<dbReference type="PANTHER" id="PTHR46302:SF3">
    <property type="entry name" value="DOUBLECORTIN DOMAIN-CONTAINING PROTEIN 1"/>
    <property type="match status" value="1"/>
</dbReference>
<reference evidence="5" key="1">
    <citation type="submission" date="2012-07" db="EMBL/GenBank/DDBJ databases">
        <title>Genome of the Chinese tree shrew, a rising model animal genetically related to primates.</title>
        <authorList>
            <person name="Zhang G."/>
            <person name="Fan Y."/>
            <person name="Yao Y."/>
            <person name="Huang Z."/>
        </authorList>
    </citation>
    <scope>NUCLEOTIDE SEQUENCE [LARGE SCALE GENOMIC DNA]</scope>
</reference>
<protein>
    <submittedName>
        <fullName evidence="4">Doublecortin domain-containing protein 5</fullName>
    </submittedName>
</protein>
<dbReference type="SUPFAM" id="SSF50370">
    <property type="entry name" value="Ricin B-like lectins"/>
    <property type="match status" value="1"/>
</dbReference>
<evidence type="ECO:0000313" key="5">
    <source>
        <dbReference type="Proteomes" id="UP000011518"/>
    </source>
</evidence>
<dbReference type="STRING" id="246437.L9LEJ2"/>
<dbReference type="SUPFAM" id="SSF89837">
    <property type="entry name" value="Doublecortin (DC)"/>
    <property type="match status" value="3"/>
</dbReference>
<feature type="region of interest" description="Disordered" evidence="1">
    <location>
        <begin position="471"/>
        <end position="499"/>
    </location>
</feature>